<reference evidence="1 2" key="1">
    <citation type="submission" date="2018-04" db="EMBL/GenBank/DDBJ databases">
        <authorList>
            <person name="Huttner S."/>
            <person name="Dainat J."/>
        </authorList>
    </citation>
    <scope>NUCLEOTIDE SEQUENCE [LARGE SCALE GENOMIC DNA]</scope>
</reference>
<evidence type="ECO:0000313" key="1">
    <source>
        <dbReference type="EMBL" id="SPQ24692.1"/>
    </source>
</evidence>
<proteinExistence type="predicted"/>
<evidence type="ECO:0000313" key="2">
    <source>
        <dbReference type="Proteomes" id="UP000289323"/>
    </source>
</evidence>
<dbReference type="AlphaFoldDB" id="A0A3S4AWH9"/>
<sequence length="75" mass="8150">MPGAQALESFAKTKMENPQRTVAWETARYQPQLAMLMQEGSSHPPGVAVLGNFGGEKDCLQDLGDLGRSRPIMGF</sequence>
<organism evidence="1 2">
    <name type="scientific">Thermothielavioides terrestris</name>
    <dbReference type="NCBI Taxonomy" id="2587410"/>
    <lineage>
        <taxon>Eukaryota</taxon>
        <taxon>Fungi</taxon>
        <taxon>Dikarya</taxon>
        <taxon>Ascomycota</taxon>
        <taxon>Pezizomycotina</taxon>
        <taxon>Sordariomycetes</taxon>
        <taxon>Sordariomycetidae</taxon>
        <taxon>Sordariales</taxon>
        <taxon>Chaetomiaceae</taxon>
        <taxon>Thermothielavioides</taxon>
    </lineage>
</organism>
<dbReference type="Proteomes" id="UP000289323">
    <property type="component" value="Unassembled WGS sequence"/>
</dbReference>
<dbReference type="EMBL" id="OUUZ01000013">
    <property type="protein sequence ID" value="SPQ24692.1"/>
    <property type="molecule type" value="Genomic_DNA"/>
</dbReference>
<name>A0A3S4AWH9_9PEZI</name>
<gene>
    <name evidence="1" type="ORF">TT172_LOCUS7111</name>
</gene>
<protein>
    <submittedName>
        <fullName evidence="1">79e4b89d-efc0-4f70-98fb-8f0f08fb02bb</fullName>
    </submittedName>
</protein>
<accession>A0A3S4AWH9</accession>